<dbReference type="EMBL" id="SVBY01000011">
    <property type="protein sequence ID" value="MBE6092087.1"/>
    <property type="molecule type" value="Genomic_DNA"/>
</dbReference>
<protein>
    <submittedName>
        <fullName evidence="1">Uncharacterized protein</fullName>
    </submittedName>
</protein>
<comment type="caution">
    <text evidence="1">The sequence shown here is derived from an EMBL/GenBank/DDBJ whole genome shotgun (WGS) entry which is preliminary data.</text>
</comment>
<dbReference type="AlphaFoldDB" id="A0A927WHQ1"/>
<dbReference type="Proteomes" id="UP000761380">
    <property type="component" value="Unassembled WGS sequence"/>
</dbReference>
<organism evidence="1 2">
    <name type="scientific">Selenomonas ruminantium</name>
    <dbReference type="NCBI Taxonomy" id="971"/>
    <lineage>
        <taxon>Bacteria</taxon>
        <taxon>Bacillati</taxon>
        <taxon>Bacillota</taxon>
        <taxon>Negativicutes</taxon>
        <taxon>Selenomonadales</taxon>
        <taxon>Selenomonadaceae</taxon>
        <taxon>Selenomonas</taxon>
    </lineage>
</organism>
<proteinExistence type="predicted"/>
<sequence>MMYEDSRGWKYQVMQGLGHDRYKARYNKPGARGWHCVRVLPWRDSPEVAEKDLAEYAGKKRMREVQ</sequence>
<gene>
    <name evidence="1" type="ORF">E7201_02740</name>
</gene>
<name>A0A927WHQ1_SELRU</name>
<reference evidence="1" key="1">
    <citation type="submission" date="2019-04" db="EMBL/GenBank/DDBJ databases">
        <title>Evolution of Biomass-Degrading Anaerobic Consortia Revealed by Metagenomics.</title>
        <authorList>
            <person name="Peng X."/>
        </authorList>
    </citation>
    <scope>NUCLEOTIDE SEQUENCE</scope>
    <source>
        <strain evidence="1">SIG240</strain>
    </source>
</reference>
<evidence type="ECO:0000313" key="1">
    <source>
        <dbReference type="EMBL" id="MBE6092087.1"/>
    </source>
</evidence>
<evidence type="ECO:0000313" key="2">
    <source>
        <dbReference type="Proteomes" id="UP000761380"/>
    </source>
</evidence>
<accession>A0A927WHQ1</accession>